<protein>
    <recommendedName>
        <fullName evidence="2 5">Elongation factor Ts</fullName>
        <shortName evidence="5">EF-Ts</shortName>
    </recommendedName>
</protein>
<dbReference type="InterPro" id="IPR018101">
    <property type="entry name" value="Transl_elong_Ts_CS"/>
</dbReference>
<keyword evidence="4 5" id="KW-0648">Protein biosynthesis</keyword>
<keyword evidence="10" id="KW-1185">Reference proteome</keyword>
<dbReference type="SUPFAM" id="SSF46934">
    <property type="entry name" value="UBA-like"/>
    <property type="match status" value="1"/>
</dbReference>
<dbReference type="Proteomes" id="UP000033035">
    <property type="component" value="Unassembled WGS sequence"/>
</dbReference>
<dbReference type="InterPro" id="IPR014039">
    <property type="entry name" value="Transl_elong_EFTs/EF1B_dimer"/>
</dbReference>
<dbReference type="PANTHER" id="PTHR11741">
    <property type="entry name" value="ELONGATION FACTOR TS"/>
    <property type="match status" value="1"/>
</dbReference>
<evidence type="ECO:0000256" key="2">
    <source>
        <dbReference type="ARBA" id="ARBA00016956"/>
    </source>
</evidence>
<proteinExistence type="inferred from homology"/>
<dbReference type="PROSITE" id="PS01127">
    <property type="entry name" value="EF_TS_2"/>
    <property type="match status" value="1"/>
</dbReference>
<dbReference type="PROSITE" id="PS01126">
    <property type="entry name" value="EF_TS_1"/>
    <property type="match status" value="1"/>
</dbReference>
<dbReference type="AlphaFoldDB" id="A0A0F5JBJ5"/>
<dbReference type="NCBIfam" id="TIGR00116">
    <property type="entry name" value="tsf"/>
    <property type="match status" value="1"/>
</dbReference>
<dbReference type="RefSeq" id="WP_028729879.1">
    <property type="nucleotide sequence ID" value="NZ_KE386764.1"/>
</dbReference>
<dbReference type="STRING" id="1203610.HMPREF1536_02531"/>
<feature type="domain" description="Translation elongation factor EFTs/EF1B dimerisation" evidence="8">
    <location>
        <begin position="220"/>
        <end position="326"/>
    </location>
</feature>
<comment type="caution">
    <text evidence="9">The sequence shown here is derived from an EMBL/GenBank/DDBJ whole genome shotgun (WGS) entry which is preliminary data.</text>
</comment>
<name>A0A0F5JBJ5_9BACT</name>
<dbReference type="HOGENOM" id="CLU_047155_0_0_10"/>
<evidence type="ECO:0000259" key="8">
    <source>
        <dbReference type="Pfam" id="PF00889"/>
    </source>
</evidence>
<keyword evidence="5" id="KW-0963">Cytoplasm</keyword>
<comment type="similarity">
    <text evidence="1 5 6">Belongs to the EF-Ts family.</text>
</comment>
<sequence>MAVTMADITKLRKMSGAGMMDCKKALTESDGDIEKAMEIIRKKGQAIAAKRSDRDAAEGCVLAKKDGGFAATIALKCETDFVAKNEDFIALTQAILDAAVANKCQTLDEIKALPMGNGTIQDAVTDRSGITGEKMELDGYNVVEGAYTTVYNHMGKNQLCTIVAFNKESESVAHNIAMQIAAMNPIAIDEAGVPESVKEQEIQVAIEKTKAEQVQKAVEAALKKAGINPSHVDSEDHMESNMAKGWITAEDVAKAKEIIATVSAEKAANLPEQMIQNIAKGRLSKFLKEVCLLNQEDIMDGKKTVAETMKEADPELKIVAFKRFTLRAE</sequence>
<dbReference type="PANTHER" id="PTHR11741:SF0">
    <property type="entry name" value="ELONGATION FACTOR TS, MITOCHONDRIAL"/>
    <property type="match status" value="1"/>
</dbReference>
<dbReference type="HAMAP" id="MF_00050">
    <property type="entry name" value="EF_Ts"/>
    <property type="match status" value="1"/>
</dbReference>
<keyword evidence="3 5" id="KW-0251">Elongation factor</keyword>
<dbReference type="Pfam" id="PF00889">
    <property type="entry name" value="EF_TS"/>
    <property type="match status" value="2"/>
</dbReference>
<dbReference type="Gene3D" id="1.10.8.10">
    <property type="entry name" value="DNA helicase RuvA subunit, C-terminal domain"/>
    <property type="match status" value="1"/>
</dbReference>
<dbReference type="InterPro" id="IPR036402">
    <property type="entry name" value="EF-Ts_dimer_sf"/>
</dbReference>
<evidence type="ECO:0000256" key="4">
    <source>
        <dbReference type="ARBA" id="ARBA00022917"/>
    </source>
</evidence>
<evidence type="ECO:0000256" key="5">
    <source>
        <dbReference type="HAMAP-Rule" id="MF_00050"/>
    </source>
</evidence>
<evidence type="ECO:0000256" key="6">
    <source>
        <dbReference type="RuleBase" id="RU000642"/>
    </source>
</evidence>
<evidence type="ECO:0000256" key="3">
    <source>
        <dbReference type="ARBA" id="ARBA00022768"/>
    </source>
</evidence>
<dbReference type="InterPro" id="IPR009060">
    <property type="entry name" value="UBA-like_sf"/>
</dbReference>
<dbReference type="GO" id="GO:0005737">
    <property type="term" value="C:cytoplasm"/>
    <property type="evidence" value="ECO:0007669"/>
    <property type="project" value="UniProtKB-SubCell"/>
</dbReference>
<dbReference type="Gene3D" id="1.10.286.20">
    <property type="match status" value="2"/>
</dbReference>
<dbReference type="InterPro" id="IPR001816">
    <property type="entry name" value="Transl_elong_EFTs/EF1B"/>
</dbReference>
<evidence type="ECO:0000256" key="7">
    <source>
        <dbReference type="RuleBase" id="RU000643"/>
    </source>
</evidence>
<organism evidence="9 10">
    <name type="scientific">Parabacteroides gordonii MS-1 = DSM 23371</name>
    <dbReference type="NCBI Taxonomy" id="1203610"/>
    <lineage>
        <taxon>Bacteria</taxon>
        <taxon>Pseudomonadati</taxon>
        <taxon>Bacteroidota</taxon>
        <taxon>Bacteroidia</taxon>
        <taxon>Bacteroidales</taxon>
        <taxon>Tannerellaceae</taxon>
        <taxon>Parabacteroides</taxon>
    </lineage>
</organism>
<feature type="region of interest" description="Involved in Mg(2+) ion dislocation from EF-Tu" evidence="5">
    <location>
        <begin position="79"/>
        <end position="82"/>
    </location>
</feature>
<comment type="function">
    <text evidence="5 6">Associates with the EF-Tu.GDP complex and induces the exchange of GDP to GTP. It remains bound to the aminoacyl-tRNA.EF-Tu.GTP complex up to the GTP hydrolysis stage on the ribosome.</text>
</comment>
<evidence type="ECO:0000313" key="10">
    <source>
        <dbReference type="Proteomes" id="UP000033035"/>
    </source>
</evidence>
<evidence type="ECO:0000313" key="9">
    <source>
        <dbReference type="EMBL" id="KKB55078.1"/>
    </source>
</evidence>
<evidence type="ECO:0000256" key="1">
    <source>
        <dbReference type="ARBA" id="ARBA00005532"/>
    </source>
</evidence>
<reference evidence="9 10" key="1">
    <citation type="submission" date="2013-04" db="EMBL/GenBank/DDBJ databases">
        <title>The Genome Sequence of Parabacteroides gordonii DSM 23371.</title>
        <authorList>
            <consortium name="The Broad Institute Genomics Platform"/>
            <person name="Earl A."/>
            <person name="Ward D."/>
            <person name="Feldgarden M."/>
            <person name="Gevers D."/>
            <person name="Martens E."/>
            <person name="Sakamoto M."/>
            <person name="Benno Y."/>
            <person name="Suzuki N."/>
            <person name="Matsunaga N."/>
            <person name="Koshihara K."/>
            <person name="Seki M."/>
            <person name="Komiya H."/>
            <person name="Walker B."/>
            <person name="Young S."/>
            <person name="Zeng Q."/>
            <person name="Gargeya S."/>
            <person name="Fitzgerald M."/>
            <person name="Haas B."/>
            <person name="Abouelleil A."/>
            <person name="Allen A.W."/>
            <person name="Alvarado L."/>
            <person name="Arachchi H.M."/>
            <person name="Berlin A.M."/>
            <person name="Chapman S.B."/>
            <person name="Gainer-Dewar J."/>
            <person name="Goldberg J."/>
            <person name="Griggs A."/>
            <person name="Gujja S."/>
            <person name="Hansen M."/>
            <person name="Howarth C."/>
            <person name="Imamovic A."/>
            <person name="Ireland A."/>
            <person name="Larimer J."/>
            <person name="McCowan C."/>
            <person name="Murphy C."/>
            <person name="Pearson M."/>
            <person name="Poon T.W."/>
            <person name="Priest M."/>
            <person name="Roberts A."/>
            <person name="Saif S."/>
            <person name="Shea T."/>
            <person name="Sisk P."/>
            <person name="Sykes S."/>
            <person name="Wortman J."/>
            <person name="Nusbaum C."/>
            <person name="Birren B."/>
        </authorList>
    </citation>
    <scope>NUCLEOTIDE SEQUENCE [LARGE SCALE GENOMIC DNA]</scope>
    <source>
        <strain evidence="9 10">MS-1</strain>
    </source>
</reference>
<dbReference type="FunFam" id="1.10.8.10:FF:000001">
    <property type="entry name" value="Elongation factor Ts"/>
    <property type="match status" value="1"/>
</dbReference>
<comment type="subcellular location">
    <subcellularLocation>
        <location evidence="5 7">Cytoplasm</location>
    </subcellularLocation>
</comment>
<dbReference type="Gene3D" id="3.30.479.20">
    <property type="entry name" value="Elongation factor Ts, dimerisation domain"/>
    <property type="match status" value="3"/>
</dbReference>
<dbReference type="PATRIC" id="fig|1203610.3.peg.2599"/>
<dbReference type="EMBL" id="AQHW01000015">
    <property type="protein sequence ID" value="KKB55078.1"/>
    <property type="molecule type" value="Genomic_DNA"/>
</dbReference>
<feature type="domain" description="Translation elongation factor EFTs/EF1B dimerisation" evidence="8">
    <location>
        <begin position="71"/>
        <end position="214"/>
    </location>
</feature>
<accession>A0A0F5JBJ5</accession>
<dbReference type="CDD" id="cd14275">
    <property type="entry name" value="UBA_EF-Ts"/>
    <property type="match status" value="1"/>
</dbReference>
<dbReference type="SUPFAM" id="SSF54713">
    <property type="entry name" value="Elongation factor Ts (EF-Ts), dimerisation domain"/>
    <property type="match status" value="2"/>
</dbReference>
<dbReference type="GO" id="GO:0003746">
    <property type="term" value="F:translation elongation factor activity"/>
    <property type="evidence" value="ECO:0007669"/>
    <property type="project" value="UniProtKB-UniRule"/>
</dbReference>
<gene>
    <name evidence="5" type="primary">tsf</name>
    <name evidence="9" type="ORF">HMPREF1536_02531</name>
</gene>